<sequence length="399" mass="42911">MIQAVMTARRPPFWGLLLLVAAVGLAGCEPYMSLTDRIPTQTRQATALLPEAPRFAGMVDLEAATGQLGVWTEMDLQEQLQQAEGTRLGTFLDATGMAPETDLKAVYGAGGRGQSFSAVVFADLTPSQMDRYLDRVPEAGRATTYREVPVYHLVSGTQTDEASAPDTLTMGFVRDGVIAAAPDAGRVEAMVDRHRNAATGLRGNESYMTLVERVGHGSTAWLVGRDVLQTALRDSTAGRGDTTEGASDPNEAGLQRMLGAWADRTLGIDDPSSFEAPDDSRFERLRRQVREQAVSITLSAESMEGEAYLTMQDETSAANVVDVSKGVMAALRLSGDDAETDGLQGVLNDVIIDRDGPIVHAQFAVGREQFRQTVQAGRGAPAARRSVASIRRANRAIRR</sequence>
<dbReference type="HOGENOM" id="CLU_690565_0_0_10"/>
<name>D5HD85_SALRM</name>
<gene>
    <name evidence="1" type="ordered locus">SRM_03069</name>
</gene>
<organism evidence="1 2">
    <name type="scientific">Salinibacter ruber (strain M8)</name>
    <dbReference type="NCBI Taxonomy" id="761659"/>
    <lineage>
        <taxon>Bacteria</taxon>
        <taxon>Pseudomonadati</taxon>
        <taxon>Rhodothermota</taxon>
        <taxon>Rhodothermia</taxon>
        <taxon>Rhodothermales</taxon>
        <taxon>Salinibacteraceae</taxon>
        <taxon>Salinibacter</taxon>
    </lineage>
</organism>
<dbReference type="AlphaFoldDB" id="D5HD85"/>
<reference evidence="2" key="2">
    <citation type="submission" date="2010-04" db="EMBL/GenBank/DDBJ databases">
        <title>Genome sequence of Salinibacter ruber M8.</title>
        <authorList>
            <consortium name="Genoscope"/>
        </authorList>
    </citation>
    <scope>NUCLEOTIDE SEQUENCE [LARGE SCALE GENOMIC DNA]</scope>
    <source>
        <strain evidence="2">M8</strain>
    </source>
</reference>
<proteinExistence type="predicted"/>
<accession>D5HD85</accession>
<reference evidence="1 2" key="1">
    <citation type="journal article" date="2010" name="ISME J.">
        <title>Fine-scale evolution: genomic, phenotypic and ecological differentiation in two coexisting Salinibacter ruber strains.</title>
        <authorList>
            <person name="Pena A."/>
            <person name="Teeling H."/>
            <person name="Huerta-Cepas J."/>
            <person name="Santos F."/>
            <person name="Yarza P."/>
            <person name="Brito-Echeverria J."/>
            <person name="Lucio M."/>
            <person name="Schmitt-Kopplin P."/>
            <person name="Meseguer I."/>
            <person name="Schenowitz C."/>
            <person name="Dossat C."/>
            <person name="Barbe V."/>
            <person name="Dopazo J."/>
            <person name="Rossello-Mora R."/>
            <person name="Schuler M."/>
            <person name="Glockner F.O."/>
            <person name="Amann R."/>
            <person name="Gabaldon T."/>
            <person name="Anton J."/>
        </authorList>
    </citation>
    <scope>NUCLEOTIDE SEQUENCE [LARGE SCALE GENOMIC DNA]</scope>
    <source>
        <strain evidence="1 2">M8</strain>
    </source>
</reference>
<dbReference type="Proteomes" id="UP000000933">
    <property type="component" value="Chromosome"/>
</dbReference>
<dbReference type="EMBL" id="FP565814">
    <property type="protein sequence ID" value="CBH25990.1"/>
    <property type="molecule type" value="Genomic_DNA"/>
</dbReference>
<evidence type="ECO:0000313" key="1">
    <source>
        <dbReference type="EMBL" id="CBH25990.1"/>
    </source>
</evidence>
<protein>
    <submittedName>
        <fullName evidence="1">Uncharacterized protein</fullName>
    </submittedName>
</protein>
<evidence type="ECO:0000313" key="2">
    <source>
        <dbReference type="Proteomes" id="UP000000933"/>
    </source>
</evidence>
<dbReference type="KEGG" id="srm:SRM_03069"/>